<keyword evidence="3" id="KW-1185">Reference proteome</keyword>
<gene>
    <name evidence="2" type="ORF">HanXRQr2_Chr07g0285751</name>
</gene>
<evidence type="ECO:0000256" key="1">
    <source>
        <dbReference type="SAM" id="MobiDB-lite"/>
    </source>
</evidence>
<evidence type="ECO:0000313" key="2">
    <source>
        <dbReference type="EMBL" id="KAF5797853.1"/>
    </source>
</evidence>
<protein>
    <submittedName>
        <fullName evidence="2">Uncharacterized protein</fullName>
    </submittedName>
</protein>
<feature type="region of interest" description="Disordered" evidence="1">
    <location>
        <begin position="313"/>
        <end position="356"/>
    </location>
</feature>
<feature type="compositionally biased region" description="Basic and acidic residues" evidence="1">
    <location>
        <begin position="260"/>
        <end position="269"/>
    </location>
</feature>
<sequence>METKILLHQIGVIPLKMEFRGTDEIPLETMDAPVDEVWYQDIISIQLPERALVAAKMSLLWRADRLDKPVYMEGVVLYAVAYKLWGILHFPRTKICRRNLLLVLKRRAAPATTVPKKADMPKADVPKAEKKKGMCLVSDSWCNYIAVSDSLEGLALIGLRKPKAEPQVSADIPASNPDDPIDLDSSPEPLKRLKADKRKRPEGGAAAQPVTKMARKKIGKKGNLDAFAAKFSPEKTSALVQTDTLFSFSDDRVPSPPPELNKENLEGEKIVEKEAETTGVDTPKPASPTVVMVTTVLERGKTIVDEPPIVIAPSASAHTSEPSEGNVKRDEDKIEHQESEVHDTEEESPIRPNETPGDYYYRLYTEKKPTDLHTPVWKLKQGDTFSNYQVCREWFQGAFPHTEIKFQEEQTHERIYRAYLQETASASSTSHRIMREWRSMQKEWEAFEASKKEIAIEKAQMVVLKTKLEANKAKFEDEQKPKEWSAVGWKKKAEAEAALLEEERKR</sequence>
<accession>A0A9K3IJ66</accession>
<feature type="region of interest" description="Disordered" evidence="1">
    <location>
        <begin position="248"/>
        <end position="269"/>
    </location>
</feature>
<feature type="region of interest" description="Disordered" evidence="1">
    <location>
        <begin position="166"/>
        <end position="211"/>
    </location>
</feature>
<name>A0A9K3IJ66_HELAN</name>
<feature type="compositionally biased region" description="Basic and acidic residues" evidence="1">
    <location>
        <begin position="326"/>
        <end position="342"/>
    </location>
</feature>
<dbReference type="Proteomes" id="UP000215914">
    <property type="component" value="Unassembled WGS sequence"/>
</dbReference>
<comment type="caution">
    <text evidence="2">The sequence shown here is derived from an EMBL/GenBank/DDBJ whole genome shotgun (WGS) entry which is preliminary data.</text>
</comment>
<proteinExistence type="predicted"/>
<organism evidence="2 3">
    <name type="scientific">Helianthus annuus</name>
    <name type="common">Common sunflower</name>
    <dbReference type="NCBI Taxonomy" id="4232"/>
    <lineage>
        <taxon>Eukaryota</taxon>
        <taxon>Viridiplantae</taxon>
        <taxon>Streptophyta</taxon>
        <taxon>Embryophyta</taxon>
        <taxon>Tracheophyta</taxon>
        <taxon>Spermatophyta</taxon>
        <taxon>Magnoliopsida</taxon>
        <taxon>eudicotyledons</taxon>
        <taxon>Gunneridae</taxon>
        <taxon>Pentapetalae</taxon>
        <taxon>asterids</taxon>
        <taxon>campanulids</taxon>
        <taxon>Asterales</taxon>
        <taxon>Asteraceae</taxon>
        <taxon>Asteroideae</taxon>
        <taxon>Heliantheae alliance</taxon>
        <taxon>Heliantheae</taxon>
        <taxon>Helianthus</taxon>
    </lineage>
</organism>
<dbReference type="AlphaFoldDB" id="A0A9K3IJ66"/>
<evidence type="ECO:0000313" key="3">
    <source>
        <dbReference type="Proteomes" id="UP000215914"/>
    </source>
</evidence>
<reference evidence="2" key="2">
    <citation type="submission" date="2020-06" db="EMBL/GenBank/DDBJ databases">
        <title>Helianthus annuus Genome sequencing and assembly Release 2.</title>
        <authorList>
            <person name="Gouzy J."/>
            <person name="Langlade N."/>
            <person name="Munos S."/>
        </authorList>
    </citation>
    <scope>NUCLEOTIDE SEQUENCE</scope>
    <source>
        <tissue evidence="2">Leaves</tissue>
    </source>
</reference>
<reference evidence="2" key="1">
    <citation type="journal article" date="2017" name="Nature">
        <title>The sunflower genome provides insights into oil metabolism, flowering and Asterid evolution.</title>
        <authorList>
            <person name="Badouin H."/>
            <person name="Gouzy J."/>
            <person name="Grassa C.J."/>
            <person name="Murat F."/>
            <person name="Staton S.E."/>
            <person name="Cottret L."/>
            <person name="Lelandais-Briere C."/>
            <person name="Owens G.L."/>
            <person name="Carrere S."/>
            <person name="Mayjonade B."/>
            <person name="Legrand L."/>
            <person name="Gill N."/>
            <person name="Kane N.C."/>
            <person name="Bowers J.E."/>
            <person name="Hubner S."/>
            <person name="Bellec A."/>
            <person name="Berard A."/>
            <person name="Berges H."/>
            <person name="Blanchet N."/>
            <person name="Boniface M.C."/>
            <person name="Brunel D."/>
            <person name="Catrice O."/>
            <person name="Chaidir N."/>
            <person name="Claudel C."/>
            <person name="Donnadieu C."/>
            <person name="Faraut T."/>
            <person name="Fievet G."/>
            <person name="Helmstetter N."/>
            <person name="King M."/>
            <person name="Knapp S.J."/>
            <person name="Lai Z."/>
            <person name="Le Paslier M.C."/>
            <person name="Lippi Y."/>
            <person name="Lorenzon L."/>
            <person name="Mandel J.R."/>
            <person name="Marage G."/>
            <person name="Marchand G."/>
            <person name="Marquand E."/>
            <person name="Bret-Mestries E."/>
            <person name="Morien E."/>
            <person name="Nambeesan S."/>
            <person name="Nguyen T."/>
            <person name="Pegot-Espagnet P."/>
            <person name="Pouilly N."/>
            <person name="Raftis F."/>
            <person name="Sallet E."/>
            <person name="Schiex T."/>
            <person name="Thomas J."/>
            <person name="Vandecasteele C."/>
            <person name="Vares D."/>
            <person name="Vear F."/>
            <person name="Vautrin S."/>
            <person name="Crespi M."/>
            <person name="Mangin B."/>
            <person name="Burke J.M."/>
            <person name="Salse J."/>
            <person name="Munos S."/>
            <person name="Vincourt P."/>
            <person name="Rieseberg L.H."/>
            <person name="Langlade N.B."/>
        </authorList>
    </citation>
    <scope>NUCLEOTIDE SEQUENCE</scope>
    <source>
        <tissue evidence="2">Leaves</tissue>
    </source>
</reference>
<dbReference type="EMBL" id="MNCJ02000322">
    <property type="protein sequence ID" value="KAF5797853.1"/>
    <property type="molecule type" value="Genomic_DNA"/>
</dbReference>
<dbReference type="Gramene" id="mRNA:HanXRQr2_Chr07g0285751">
    <property type="protein sequence ID" value="mRNA:HanXRQr2_Chr07g0285751"/>
    <property type="gene ID" value="HanXRQr2_Chr07g0285751"/>
</dbReference>